<dbReference type="Proteomes" id="UP000758611">
    <property type="component" value="Unassembled WGS sequence"/>
</dbReference>
<feature type="domain" description="NurA" evidence="1">
    <location>
        <begin position="59"/>
        <end position="405"/>
    </location>
</feature>
<evidence type="ECO:0000313" key="3">
    <source>
        <dbReference type="Proteomes" id="UP000758611"/>
    </source>
</evidence>
<proteinExistence type="predicted"/>
<dbReference type="EMBL" id="JABZRE010000049">
    <property type="protein sequence ID" value="MBF1307695.1"/>
    <property type="molecule type" value="Genomic_DNA"/>
</dbReference>
<evidence type="ECO:0000313" key="2">
    <source>
        <dbReference type="EMBL" id="MBF1307695.1"/>
    </source>
</evidence>
<sequence length="461" mass="52910">MSDYFSADKTTHFEIVNNPDIQSFLNDCKYFNEPTGEEAIEVASMFSKVSIQNEALPNNIIAIDGSSYETNIDSKLPFTRAGYVKIGNILIRRDKLNSLGKEKFVNPFKMAEIEKQNSSTVFAFPGSNMQYKGQLNTRDGFRLALDNYMHTYRSDKNDYKTSLRSTLFELAKYREANKISSDNQSIILHYCPSCKEENIKVFNTEELQLCPKCRKSIYPSDCLRIWENVEDGVSIQSALTRFTNVIEHIFIVHFIRDIINRSPNAFVETLSNIAFFVDGALAVYGNPAWVHGAIMKFLYKINKIMVRNGKNPILIIGNIRNNEVVNYFKYIDSEIPSETILCLSDEIRNKYVNFNKIPSSSTFGSETYYGQDFIYKSKSGKLMVFDLPYPFKDKTDLKTFIKEKSEINKYKNLNRALFLVEEFECDLYSNTIIPVALARKHTVISLKPGSKILDLLTKNSL</sequence>
<dbReference type="InterPro" id="IPR018977">
    <property type="entry name" value="NurA_domain"/>
</dbReference>
<dbReference type="RefSeq" id="WP_278478582.1">
    <property type="nucleotide sequence ID" value="NZ_JABZRE010000049.1"/>
</dbReference>
<reference evidence="2" key="1">
    <citation type="submission" date="2020-04" db="EMBL/GenBank/DDBJ databases">
        <title>Deep metagenomics examines the oral microbiome during advanced dental caries in children, revealing novel taxa and co-occurrences with host molecules.</title>
        <authorList>
            <person name="Baker J.L."/>
            <person name="Morton J.T."/>
            <person name="Dinis M."/>
            <person name="Alvarez R."/>
            <person name="Tran N.C."/>
            <person name="Knight R."/>
            <person name="Edlund A."/>
        </authorList>
    </citation>
    <scope>NUCLEOTIDE SEQUENCE</scope>
    <source>
        <strain evidence="2">JCVI_23_bin.11</strain>
    </source>
</reference>
<dbReference type="AlphaFoldDB" id="A0A930E2Z2"/>
<name>A0A930E2Z2_9FIRM</name>
<organism evidence="2 3">
    <name type="scientific">Parvimonas micra</name>
    <dbReference type="NCBI Taxonomy" id="33033"/>
    <lineage>
        <taxon>Bacteria</taxon>
        <taxon>Bacillati</taxon>
        <taxon>Bacillota</taxon>
        <taxon>Tissierellia</taxon>
        <taxon>Tissierellales</taxon>
        <taxon>Peptoniphilaceae</taxon>
        <taxon>Parvimonas</taxon>
    </lineage>
</organism>
<evidence type="ECO:0000259" key="1">
    <source>
        <dbReference type="Pfam" id="PF09376"/>
    </source>
</evidence>
<accession>A0A930E2Z2</accession>
<dbReference type="Pfam" id="PF09376">
    <property type="entry name" value="NurA"/>
    <property type="match status" value="1"/>
</dbReference>
<gene>
    <name evidence="2" type="ORF">HXM94_07970</name>
</gene>
<comment type="caution">
    <text evidence="2">The sequence shown here is derived from an EMBL/GenBank/DDBJ whole genome shotgun (WGS) entry which is preliminary data.</text>
</comment>
<protein>
    <submittedName>
        <fullName evidence="2">DNA double-strand break repair nuclease NurA</fullName>
    </submittedName>
</protein>